<dbReference type="EMBL" id="JACGBB010000001">
    <property type="protein sequence ID" value="MBZ7986560.1"/>
    <property type="molecule type" value="Genomic_DNA"/>
</dbReference>
<dbReference type="Gene3D" id="3.40.50.2020">
    <property type="match status" value="1"/>
</dbReference>
<dbReference type="RefSeq" id="WP_224325071.1">
    <property type="nucleotide sequence ID" value="NZ_JACGBB010000001.1"/>
</dbReference>
<sequence length="153" mass="17663">MVVYSFYEYSKIKKLLSHKHYLSGYFVLNNLAKFSLKRFDFCLEEKVNIIAVDDDIKSGYSHTSILAKHLQNKNAKALYSAIFKSKNISYKGKSKSFRKANKKGFYLVKKPKYPVILVDDILTTGSTLMQAYKMLKKEKIRVLFAVVLADVKD</sequence>
<keyword evidence="2" id="KW-1185">Reference proteome</keyword>
<name>A0ABS7WP62_9BACT</name>
<reference evidence="1 2" key="1">
    <citation type="submission" date="2020-07" db="EMBL/GenBank/DDBJ databases">
        <title>Transfer of Campylobacter canadensis to the novel genus Avispirillum gen. nov., that also includes two novel species recovered from migratory waterfowl: Avispirillum anseris sp. nov. and Avispirillum brantae sp. nov.</title>
        <authorList>
            <person name="Miller W.G."/>
            <person name="Chapman M.H."/>
            <person name="Yee E."/>
            <person name="Inglis G.D."/>
        </authorList>
    </citation>
    <scope>NUCLEOTIDE SEQUENCE [LARGE SCALE GENOMIC DNA]</scope>
    <source>
        <strain evidence="1 2">L283</strain>
    </source>
</reference>
<evidence type="ECO:0000313" key="2">
    <source>
        <dbReference type="Proteomes" id="UP000786183"/>
    </source>
</evidence>
<proteinExistence type="predicted"/>
<evidence type="ECO:0000313" key="1">
    <source>
        <dbReference type="EMBL" id="MBZ7986560.1"/>
    </source>
</evidence>
<dbReference type="InterPro" id="IPR000836">
    <property type="entry name" value="PRTase_dom"/>
</dbReference>
<organism evidence="1 2">
    <name type="scientific">Campylobacter canadensis</name>
    <dbReference type="NCBI Taxonomy" id="449520"/>
    <lineage>
        <taxon>Bacteria</taxon>
        <taxon>Pseudomonadati</taxon>
        <taxon>Campylobacterota</taxon>
        <taxon>Epsilonproteobacteria</taxon>
        <taxon>Campylobacterales</taxon>
        <taxon>Campylobacteraceae</taxon>
        <taxon>Campylobacter</taxon>
    </lineage>
</organism>
<dbReference type="SUPFAM" id="SSF53271">
    <property type="entry name" value="PRTase-like"/>
    <property type="match status" value="1"/>
</dbReference>
<dbReference type="Proteomes" id="UP000786183">
    <property type="component" value="Unassembled WGS sequence"/>
</dbReference>
<accession>A0ABS7WP62</accession>
<dbReference type="InterPro" id="IPR029057">
    <property type="entry name" value="PRTase-like"/>
</dbReference>
<dbReference type="CDD" id="cd06223">
    <property type="entry name" value="PRTases_typeI"/>
    <property type="match status" value="1"/>
</dbReference>
<comment type="caution">
    <text evidence="1">The sequence shown here is derived from an EMBL/GenBank/DDBJ whole genome shotgun (WGS) entry which is preliminary data.</text>
</comment>
<gene>
    <name evidence="1" type="ORF">AVCANL283_00340</name>
</gene>
<protein>
    <submittedName>
        <fullName evidence="1">ComF family protein</fullName>
    </submittedName>
</protein>